<sequence>MDKGEIGNKLSLVVSNVKKLQPGLVARHAFNTEGGIVGSNDDADWKLYSDLNDDVKPKHFEIFYIDQWFCLKDLSGETYINGSDMPLGINAEVRLQHKDEIKAGIYDICVLLTEEDWVTDDRMLEQLVVKHGNVLLDDKEQRDVEIENTAPDKPVALEIDPLKAFEEQVESTKEEISLINSSNSSLPQSASQELSEFTPQADSEFELNSSMKLKKILGFGWRKSQLPKTSSLAQSRVQNTVEMKTNTESFNMDENNLEILEQELAQTSMQDKSAEVNSHLVMGPLLSGLELQVGNGAGIEDVHKLGEELGESLKACIQGILNIHSQVENGRFGVINRNLQPIEDNPLRLGLNYTETMRTLFDNKKSMVHLSPPAAIEESLNNIRNHNQAMQEATSEALQHILMAFSPEILLKRFNSYKRTSDTDNNDPESWAWNMYQNYFSELTSNRQRGFDKLFWEIFEQSYDRRIREMQLEK</sequence>
<gene>
    <name evidence="3" type="primary">tagH</name>
    <name evidence="3" type="ORF">FOF44_10795</name>
</gene>
<dbReference type="Gene3D" id="2.60.200.20">
    <property type="match status" value="1"/>
</dbReference>
<feature type="coiled-coil region" evidence="1">
    <location>
        <begin position="250"/>
        <end position="277"/>
    </location>
</feature>
<dbReference type="Pfam" id="PF20232">
    <property type="entry name" value="T6SS_FHA_C"/>
    <property type="match status" value="1"/>
</dbReference>
<dbReference type="EMBL" id="VMKJ01000021">
    <property type="protein sequence ID" value="TVO35871.1"/>
    <property type="molecule type" value="Genomic_DNA"/>
</dbReference>
<feature type="domain" description="Type VI secretion system FHA" evidence="2">
    <location>
        <begin position="299"/>
        <end position="465"/>
    </location>
</feature>
<evidence type="ECO:0000256" key="1">
    <source>
        <dbReference type="SAM" id="Coils"/>
    </source>
</evidence>
<reference evidence="3 4" key="1">
    <citation type="submission" date="2019-07" db="EMBL/GenBank/DDBJ databases">
        <title>The draft genome sequence of Vibrio algivorus M1486.</title>
        <authorList>
            <person name="Meng X."/>
        </authorList>
    </citation>
    <scope>NUCLEOTIDE SEQUENCE [LARGE SCALE GENOMIC DNA]</scope>
    <source>
        <strain evidence="3 4">M1486</strain>
    </source>
</reference>
<protein>
    <submittedName>
        <fullName evidence="3">Type VI secretion system-associated FHA domain protein TagH</fullName>
    </submittedName>
</protein>
<evidence type="ECO:0000313" key="3">
    <source>
        <dbReference type="EMBL" id="TVO35871.1"/>
    </source>
</evidence>
<proteinExistence type="predicted"/>
<evidence type="ECO:0000313" key="4">
    <source>
        <dbReference type="Proteomes" id="UP000319828"/>
    </source>
</evidence>
<dbReference type="CDD" id="cd00060">
    <property type="entry name" value="FHA"/>
    <property type="match status" value="1"/>
</dbReference>
<dbReference type="OrthoDB" id="273564at2"/>
<dbReference type="Proteomes" id="UP000319828">
    <property type="component" value="Unassembled WGS sequence"/>
</dbReference>
<dbReference type="NCBIfam" id="TIGR03354">
    <property type="entry name" value="VI_FHA"/>
    <property type="match status" value="1"/>
</dbReference>
<keyword evidence="1" id="KW-0175">Coiled coil</keyword>
<dbReference type="AlphaFoldDB" id="A0A557P5C5"/>
<accession>A0A557P5C5</accession>
<dbReference type="InterPro" id="IPR046883">
    <property type="entry name" value="T6SS_FHA_C"/>
</dbReference>
<dbReference type="InterPro" id="IPR008984">
    <property type="entry name" value="SMAD_FHA_dom_sf"/>
</dbReference>
<dbReference type="SUPFAM" id="SSF49879">
    <property type="entry name" value="SMAD/FHA domain"/>
    <property type="match status" value="1"/>
</dbReference>
<dbReference type="InterPro" id="IPR017735">
    <property type="entry name" value="T6SS_FHA"/>
</dbReference>
<evidence type="ECO:0000259" key="2">
    <source>
        <dbReference type="Pfam" id="PF20232"/>
    </source>
</evidence>
<dbReference type="RefSeq" id="WP_144388358.1">
    <property type="nucleotide sequence ID" value="NZ_CANNCB010000029.1"/>
</dbReference>
<name>A0A557P5C5_9VIBR</name>
<organism evidence="3 4">
    <name type="scientific">Vibrio algivorus</name>
    <dbReference type="NCBI Taxonomy" id="1667024"/>
    <lineage>
        <taxon>Bacteria</taxon>
        <taxon>Pseudomonadati</taxon>
        <taxon>Pseudomonadota</taxon>
        <taxon>Gammaproteobacteria</taxon>
        <taxon>Vibrionales</taxon>
        <taxon>Vibrionaceae</taxon>
        <taxon>Vibrio</taxon>
    </lineage>
</organism>
<comment type="caution">
    <text evidence="3">The sequence shown here is derived from an EMBL/GenBank/DDBJ whole genome shotgun (WGS) entry which is preliminary data.</text>
</comment>